<proteinExistence type="predicted"/>
<keyword evidence="2" id="KW-1185">Reference proteome</keyword>
<dbReference type="Pfam" id="PF08982">
    <property type="entry name" value="AtaL"/>
    <property type="match status" value="1"/>
</dbReference>
<accession>A0AAD7NAE0</accession>
<dbReference type="EMBL" id="JARJLG010000074">
    <property type="protein sequence ID" value="KAJ7752447.1"/>
    <property type="molecule type" value="Genomic_DNA"/>
</dbReference>
<protein>
    <submittedName>
        <fullName evidence="1">DUF1857-domain-containing protein</fullName>
    </submittedName>
</protein>
<dbReference type="Gene3D" id="3.30.530.20">
    <property type="match status" value="1"/>
</dbReference>
<evidence type="ECO:0000313" key="2">
    <source>
        <dbReference type="Proteomes" id="UP001215280"/>
    </source>
</evidence>
<sequence length="150" mass="16152">MAYSFAVTRPVNPPGAEPVLTEEQVWKGLEHKAHDPAGFVPLITSNKTISEEGNKLVREVTMGTTVITENIEMHAPAIVYFEMSTGIRITNVVSHGPAGELLLTYCFANGIPGVPADKPRPSAEELNATIGKAVDRSIAIVRQMLSEGKL</sequence>
<evidence type="ECO:0000313" key="1">
    <source>
        <dbReference type="EMBL" id="KAJ7752447.1"/>
    </source>
</evidence>
<dbReference type="SUPFAM" id="SSF55961">
    <property type="entry name" value="Bet v1-like"/>
    <property type="match status" value="1"/>
</dbReference>
<dbReference type="Proteomes" id="UP001215280">
    <property type="component" value="Unassembled WGS sequence"/>
</dbReference>
<organism evidence="1 2">
    <name type="scientific">Mycena maculata</name>
    <dbReference type="NCBI Taxonomy" id="230809"/>
    <lineage>
        <taxon>Eukaryota</taxon>
        <taxon>Fungi</taxon>
        <taxon>Dikarya</taxon>
        <taxon>Basidiomycota</taxon>
        <taxon>Agaricomycotina</taxon>
        <taxon>Agaricomycetes</taxon>
        <taxon>Agaricomycetidae</taxon>
        <taxon>Agaricales</taxon>
        <taxon>Marasmiineae</taxon>
        <taxon>Mycenaceae</taxon>
        <taxon>Mycena</taxon>
    </lineage>
</organism>
<comment type="caution">
    <text evidence="1">The sequence shown here is derived from an EMBL/GenBank/DDBJ whole genome shotgun (WGS) entry which is preliminary data.</text>
</comment>
<gene>
    <name evidence="1" type="ORF">DFH07DRAFT_825304</name>
</gene>
<name>A0AAD7NAE0_9AGAR</name>
<dbReference type="InterPro" id="IPR015075">
    <property type="entry name" value="AtaL"/>
</dbReference>
<dbReference type="AlphaFoldDB" id="A0AAD7NAE0"/>
<dbReference type="InterPro" id="IPR023393">
    <property type="entry name" value="START-like_dom_sf"/>
</dbReference>
<reference evidence="1" key="1">
    <citation type="submission" date="2023-03" db="EMBL/GenBank/DDBJ databases">
        <title>Massive genome expansion in bonnet fungi (Mycena s.s.) driven by repeated elements and novel gene families across ecological guilds.</title>
        <authorList>
            <consortium name="Lawrence Berkeley National Laboratory"/>
            <person name="Harder C.B."/>
            <person name="Miyauchi S."/>
            <person name="Viragh M."/>
            <person name="Kuo A."/>
            <person name="Thoen E."/>
            <person name="Andreopoulos B."/>
            <person name="Lu D."/>
            <person name="Skrede I."/>
            <person name="Drula E."/>
            <person name="Henrissat B."/>
            <person name="Morin E."/>
            <person name="Kohler A."/>
            <person name="Barry K."/>
            <person name="LaButti K."/>
            <person name="Morin E."/>
            <person name="Salamov A."/>
            <person name="Lipzen A."/>
            <person name="Mereny Z."/>
            <person name="Hegedus B."/>
            <person name="Baldrian P."/>
            <person name="Stursova M."/>
            <person name="Weitz H."/>
            <person name="Taylor A."/>
            <person name="Grigoriev I.V."/>
            <person name="Nagy L.G."/>
            <person name="Martin F."/>
            <person name="Kauserud H."/>
        </authorList>
    </citation>
    <scope>NUCLEOTIDE SEQUENCE</scope>
    <source>
        <strain evidence="1">CBHHK188m</strain>
    </source>
</reference>